<evidence type="ECO:0008006" key="3">
    <source>
        <dbReference type="Google" id="ProtNLM"/>
    </source>
</evidence>
<name>A0A1M4XTH2_9FIRM</name>
<protein>
    <recommendedName>
        <fullName evidence="3">UDP-N-acetylglucosamine 2-epimerase</fullName>
    </recommendedName>
</protein>
<evidence type="ECO:0000313" key="1">
    <source>
        <dbReference type="EMBL" id="SHE96738.1"/>
    </source>
</evidence>
<dbReference type="EMBL" id="FQUW01000012">
    <property type="protein sequence ID" value="SHE96738.1"/>
    <property type="molecule type" value="Genomic_DNA"/>
</dbReference>
<dbReference type="Proteomes" id="UP000184196">
    <property type="component" value="Unassembled WGS sequence"/>
</dbReference>
<proteinExistence type="predicted"/>
<reference evidence="2" key="1">
    <citation type="submission" date="2016-11" db="EMBL/GenBank/DDBJ databases">
        <authorList>
            <person name="Varghese N."/>
            <person name="Submissions S."/>
        </authorList>
    </citation>
    <scope>NUCLEOTIDE SEQUENCE [LARGE SCALE GENOMIC DNA]</scope>
    <source>
        <strain evidence="2">DSM 11792</strain>
    </source>
</reference>
<sequence length="320" mass="35599">MNVYLLFVIHSPGGANFAAPLVRELAARDLPGVRYDVALLSPWAREIVGVGFDVIPEPEAVMRTVEAMVPDVVLYETGSAHPAVLASVPAARMVSAVSVCMLDWFGNYEKRFREMPDLIMAPHPRVVEEMREAGFDTSGVVVLGNPHFDRLKQFRYVPPEGPKKKVVFYSQPLEMHGLKPTEKQALLALVSVLERLREEGWDFELVLRPHPRENKAWLEEWLEILPYAVWNEGGESLLPAMDASLVVGVNSTPLYEAVWLGVPTVFYRGDVFLLEKEVREILTGKKQFVPDPAVAGFNATEKCFCFLAGLAAGIARKKAA</sequence>
<dbReference type="RefSeq" id="WP_073164018.1">
    <property type="nucleotide sequence ID" value="NZ_FQUW01000012.1"/>
</dbReference>
<gene>
    <name evidence="1" type="ORF">SAMN02745218_01164</name>
</gene>
<keyword evidence="2" id="KW-1185">Reference proteome</keyword>
<organism evidence="1 2">
    <name type="scientific">Desulfofundulus australicus DSM 11792</name>
    <dbReference type="NCBI Taxonomy" id="1121425"/>
    <lineage>
        <taxon>Bacteria</taxon>
        <taxon>Bacillati</taxon>
        <taxon>Bacillota</taxon>
        <taxon>Clostridia</taxon>
        <taxon>Eubacteriales</taxon>
        <taxon>Peptococcaceae</taxon>
        <taxon>Desulfofundulus</taxon>
    </lineage>
</organism>
<dbReference type="AlphaFoldDB" id="A0A1M4XTH2"/>
<dbReference type="SUPFAM" id="SSF53756">
    <property type="entry name" value="UDP-Glycosyltransferase/glycogen phosphorylase"/>
    <property type="match status" value="1"/>
</dbReference>
<dbReference type="OrthoDB" id="2622399at2"/>
<evidence type="ECO:0000313" key="2">
    <source>
        <dbReference type="Proteomes" id="UP000184196"/>
    </source>
</evidence>
<accession>A0A1M4XTH2</accession>